<accession>A0A0L8GB44</accession>
<proteinExistence type="predicted"/>
<reference evidence="1" key="1">
    <citation type="submission" date="2015-07" db="EMBL/GenBank/DDBJ databases">
        <title>MeaNS - Measles Nucleotide Surveillance Program.</title>
        <authorList>
            <person name="Tran T."/>
            <person name="Druce J."/>
        </authorList>
    </citation>
    <scope>NUCLEOTIDE SEQUENCE</scope>
    <source>
        <strain evidence="1">UCB-OBI-ISO-001</strain>
        <tissue evidence="1">Gonad</tissue>
    </source>
</reference>
<evidence type="ECO:0000313" key="1">
    <source>
        <dbReference type="EMBL" id="KOF73760.1"/>
    </source>
</evidence>
<dbReference type="AlphaFoldDB" id="A0A0L8GB44"/>
<name>A0A0L8GB44_OCTBM</name>
<dbReference type="EMBL" id="KQ423006">
    <property type="protein sequence ID" value="KOF73760.1"/>
    <property type="molecule type" value="Genomic_DNA"/>
</dbReference>
<organism evidence="1">
    <name type="scientific">Octopus bimaculoides</name>
    <name type="common">California two-spotted octopus</name>
    <dbReference type="NCBI Taxonomy" id="37653"/>
    <lineage>
        <taxon>Eukaryota</taxon>
        <taxon>Metazoa</taxon>
        <taxon>Spiralia</taxon>
        <taxon>Lophotrochozoa</taxon>
        <taxon>Mollusca</taxon>
        <taxon>Cephalopoda</taxon>
        <taxon>Coleoidea</taxon>
        <taxon>Octopodiformes</taxon>
        <taxon>Octopoda</taxon>
        <taxon>Incirrata</taxon>
        <taxon>Octopodidae</taxon>
        <taxon>Octopus</taxon>
    </lineage>
</organism>
<gene>
    <name evidence="1" type="ORF">OCBIM_22037344mg</name>
</gene>
<sequence>MTHFEIDGDPHIYNNILTEKYTRIHFWIYKTWVTPVYVNIRTQHSCN</sequence>
<protein>
    <submittedName>
        <fullName evidence="1">Uncharacterized protein</fullName>
    </submittedName>
</protein>